<dbReference type="EMBL" id="WKKW01000001">
    <property type="protein sequence ID" value="MSD90842.1"/>
    <property type="molecule type" value="Genomic_DNA"/>
</dbReference>
<dbReference type="InterPro" id="IPR001764">
    <property type="entry name" value="Glyco_hydro_3_N"/>
</dbReference>
<dbReference type="Gene3D" id="2.60.40.10">
    <property type="entry name" value="Immunoglobulins"/>
    <property type="match status" value="1"/>
</dbReference>
<feature type="domain" description="Fibronectin type III-like" evidence="4">
    <location>
        <begin position="414"/>
        <end position="492"/>
    </location>
</feature>
<protein>
    <submittedName>
        <fullName evidence="5">Beta-glucosidase</fullName>
    </submittedName>
</protein>
<dbReference type="GO" id="GO:0005975">
    <property type="term" value="P:carbohydrate metabolic process"/>
    <property type="evidence" value="ECO:0007669"/>
    <property type="project" value="InterPro"/>
</dbReference>
<reference evidence="5 6" key="1">
    <citation type="submission" date="2019-11" db="EMBL/GenBank/DDBJ databases">
        <title>Draft Genome Sequence of Plant Growth-Promoting Rhizosphere-Associated Bacteria.</title>
        <authorList>
            <person name="Vasilyev I.Y."/>
            <person name="Radchenko V."/>
            <person name="Ilnitskaya E.V."/>
        </authorList>
    </citation>
    <scope>NUCLEOTIDE SEQUENCE [LARGE SCALE GENOMIC DNA]</scope>
    <source>
        <strain evidence="5 6">VRA_9sq_n</strain>
    </source>
</reference>
<evidence type="ECO:0000313" key="6">
    <source>
        <dbReference type="Proteomes" id="UP000436357"/>
    </source>
</evidence>
<dbReference type="InterPro" id="IPR036962">
    <property type="entry name" value="Glyco_hydro_3_N_sf"/>
</dbReference>
<dbReference type="Pfam" id="PF01915">
    <property type="entry name" value="Glyco_hydro_3_C"/>
    <property type="match status" value="1"/>
</dbReference>
<dbReference type="InterPro" id="IPR026891">
    <property type="entry name" value="Fn3-like"/>
</dbReference>
<evidence type="ECO:0000256" key="3">
    <source>
        <dbReference type="SAM" id="Phobius"/>
    </source>
</evidence>
<dbReference type="InterPro" id="IPR017853">
    <property type="entry name" value="GH"/>
</dbReference>
<dbReference type="InterPro" id="IPR013783">
    <property type="entry name" value="Ig-like_fold"/>
</dbReference>
<dbReference type="OrthoDB" id="3187562at2"/>
<name>A0A6N7TU02_9BIFI</name>
<keyword evidence="3" id="KW-0472">Membrane</keyword>
<comment type="similarity">
    <text evidence="1">Belongs to the glycosyl hydrolase 3 family.</text>
</comment>
<dbReference type="Pfam" id="PF00933">
    <property type="entry name" value="Glyco_hydro_3"/>
    <property type="match status" value="2"/>
</dbReference>
<evidence type="ECO:0000256" key="1">
    <source>
        <dbReference type="ARBA" id="ARBA00005336"/>
    </source>
</evidence>
<dbReference type="SUPFAM" id="SSF51445">
    <property type="entry name" value="(Trans)glycosidases"/>
    <property type="match status" value="1"/>
</dbReference>
<evidence type="ECO:0000313" key="5">
    <source>
        <dbReference type="EMBL" id="MSD90842.1"/>
    </source>
</evidence>
<dbReference type="InterPro" id="IPR036881">
    <property type="entry name" value="Glyco_hydro_3_C_sf"/>
</dbReference>
<sequence length="1025" mass="113911">MKKARIVRIIKTIVSIIFAVALIVGLMLANPQLKTNKILSNIMNYNRQSIDNSQIKDKNLDLNYYKADYNVDTIKAAENRLASNIAEQGTILLKNQDEALPLKSGAHLSLFSANSVKADGANMLTKSKGVTAKDVLEQEGFRVNDKLWQFYSKGAGKKYGLAAGSVNFGDGEDFRINEASIDVLKREPGLLDSVKGTVPVYLLSRVAGEGRDMPRSMYNHASSDQDKRKTYLEPDSNELSVLNYLNQNFDNVVLVIKSNAALDLGWLDQFPHIRSVVYSENITRQLAGVLSGRLNPSGRTVDTFARHALDSPAAHNFGDYQYYNKQGKPTKYNYLTYAEGIYVGYRYYETRYEDKVLGQGNAGDFDHAREVIYPFGYGLSYTTFDWRDFHINQEGDRFVASLVVENTGNRPGRDVVELYAQSPYTEYDKANGVEKSAVDLVGYAKTPQLQPGAHTSVKVTFDRSQLKAYDAKTAKTFIFDAGEYRFTAAHDAHDAVNNILAQKGRTINNGMTAPGNPSLVASYTPTNAQVDVTTFSKDAKTGKKITNLFDFARADTTYLSRADWTGTFPKHDGVPSDQISTWGGEINGEKDGHPKAYTWKKTADDSLIAKLDGHDSGTPVARRSIHTRPVFGKDNKRSLIEMRGLPYESKEWDSLLDQMTEDDYWKVTIDAGYGLDFIKSVGKPYTMDADAANGLFYGGTGKTFPNVMMLAQSFNHDLAEQFGKMIGNEALLGGASGWYAPSMDIHRTPFSGRNGEYYSEDPFLSGSTASAEVSGAASKGVYSYIKHFALNDQEDHRGDRPGNFSVATWANEQSIRQIYLSPFEACIKAPELPMKYMKKLPDGSYKPAVAKVPAAMGVMSSFNRIGATWTGGSYQLMTKLLRQEWGFNGLVITDNANTGVFMSPYQMIEAGADAKLLNVDKDPTGEKLDFKDPATYQYARQAAHHMLYAVANSKAMNGAMPGSRFRYFNVMNVVRYSLNVAVAVIILLLAWFTFRRHSKTVIARKEAKRTARMQKRQAQKSDKAI</sequence>
<dbReference type="Pfam" id="PF14310">
    <property type="entry name" value="Fn3-like"/>
    <property type="match status" value="1"/>
</dbReference>
<proteinExistence type="inferred from homology"/>
<dbReference type="InterPro" id="IPR050288">
    <property type="entry name" value="Cellulose_deg_GH3"/>
</dbReference>
<dbReference type="PANTHER" id="PTHR42715">
    <property type="entry name" value="BETA-GLUCOSIDASE"/>
    <property type="match status" value="1"/>
</dbReference>
<feature type="transmembrane region" description="Helical" evidence="3">
    <location>
        <begin position="12"/>
        <end position="29"/>
    </location>
</feature>
<dbReference type="AlphaFoldDB" id="A0A6N7TU02"/>
<dbReference type="RefSeq" id="WP_154313022.1">
    <property type="nucleotide sequence ID" value="NZ_WKKW01000001.1"/>
</dbReference>
<evidence type="ECO:0000259" key="4">
    <source>
        <dbReference type="SMART" id="SM01217"/>
    </source>
</evidence>
<dbReference type="Gene3D" id="3.20.20.300">
    <property type="entry name" value="Glycoside hydrolase, family 3, N-terminal domain"/>
    <property type="match status" value="1"/>
</dbReference>
<dbReference type="Gene3D" id="3.40.50.1700">
    <property type="entry name" value="Glycoside hydrolase family 3 C-terminal domain"/>
    <property type="match status" value="1"/>
</dbReference>
<dbReference type="PRINTS" id="PR00133">
    <property type="entry name" value="GLHYDRLASE3"/>
</dbReference>
<dbReference type="GO" id="GO:0004553">
    <property type="term" value="F:hydrolase activity, hydrolyzing O-glycosyl compounds"/>
    <property type="evidence" value="ECO:0007669"/>
    <property type="project" value="InterPro"/>
</dbReference>
<dbReference type="Proteomes" id="UP000436357">
    <property type="component" value="Unassembled WGS sequence"/>
</dbReference>
<accession>A0A6N7TU02</accession>
<dbReference type="SUPFAM" id="SSF52279">
    <property type="entry name" value="Beta-D-glucan exohydrolase, C-terminal domain"/>
    <property type="match status" value="1"/>
</dbReference>
<keyword evidence="3" id="KW-1133">Transmembrane helix</keyword>
<dbReference type="SMART" id="SM01217">
    <property type="entry name" value="Fn3_like"/>
    <property type="match status" value="1"/>
</dbReference>
<keyword evidence="3" id="KW-0812">Transmembrane</keyword>
<dbReference type="PANTHER" id="PTHR42715:SF10">
    <property type="entry name" value="BETA-GLUCOSIDASE"/>
    <property type="match status" value="1"/>
</dbReference>
<gene>
    <name evidence="5" type="ORF">GKC41_04095</name>
</gene>
<evidence type="ECO:0000256" key="2">
    <source>
        <dbReference type="ARBA" id="ARBA00022801"/>
    </source>
</evidence>
<organism evidence="5 6">
    <name type="scientific">Bifidobacterium asteroides</name>
    <dbReference type="NCBI Taxonomy" id="1684"/>
    <lineage>
        <taxon>Bacteria</taxon>
        <taxon>Bacillati</taxon>
        <taxon>Actinomycetota</taxon>
        <taxon>Actinomycetes</taxon>
        <taxon>Bifidobacteriales</taxon>
        <taxon>Bifidobacteriaceae</taxon>
        <taxon>Bifidobacterium</taxon>
    </lineage>
</organism>
<feature type="transmembrane region" description="Helical" evidence="3">
    <location>
        <begin position="973"/>
        <end position="994"/>
    </location>
</feature>
<keyword evidence="2" id="KW-0378">Hydrolase</keyword>
<dbReference type="InterPro" id="IPR002772">
    <property type="entry name" value="Glyco_hydro_3_C"/>
</dbReference>
<comment type="caution">
    <text evidence="5">The sequence shown here is derived from an EMBL/GenBank/DDBJ whole genome shotgun (WGS) entry which is preliminary data.</text>
</comment>